<organism evidence="3 4">
    <name type="scientific">Sinanodonta woodiana</name>
    <name type="common">Chinese pond mussel</name>
    <name type="synonym">Anodonta woodiana</name>
    <dbReference type="NCBI Taxonomy" id="1069815"/>
    <lineage>
        <taxon>Eukaryota</taxon>
        <taxon>Metazoa</taxon>
        <taxon>Spiralia</taxon>
        <taxon>Lophotrochozoa</taxon>
        <taxon>Mollusca</taxon>
        <taxon>Bivalvia</taxon>
        <taxon>Autobranchia</taxon>
        <taxon>Heteroconchia</taxon>
        <taxon>Palaeoheterodonta</taxon>
        <taxon>Unionida</taxon>
        <taxon>Unionoidea</taxon>
        <taxon>Unionidae</taxon>
        <taxon>Unioninae</taxon>
        <taxon>Sinanodonta</taxon>
    </lineage>
</organism>
<name>A0ABD3UTV0_SINWO</name>
<evidence type="ECO:0000256" key="1">
    <source>
        <dbReference type="SAM" id="MobiDB-lite"/>
    </source>
</evidence>
<feature type="compositionally biased region" description="Basic and acidic residues" evidence="1">
    <location>
        <begin position="694"/>
        <end position="703"/>
    </location>
</feature>
<evidence type="ECO:0000259" key="2">
    <source>
        <dbReference type="PROSITE" id="PS50304"/>
    </source>
</evidence>
<feature type="compositionally biased region" description="Basic residues" evidence="1">
    <location>
        <begin position="704"/>
        <end position="713"/>
    </location>
</feature>
<feature type="region of interest" description="Disordered" evidence="1">
    <location>
        <begin position="1400"/>
        <end position="1419"/>
    </location>
</feature>
<feature type="compositionally biased region" description="Basic and acidic residues" evidence="1">
    <location>
        <begin position="88"/>
        <end position="107"/>
    </location>
</feature>
<dbReference type="PROSITE" id="PS50304">
    <property type="entry name" value="TUDOR"/>
    <property type="match status" value="3"/>
</dbReference>
<sequence length="1419" mass="157778">MSVRKRHTLCLRQQVQDKIRSLIDQKEFLCDLVDSYVTEAKSQAEQLLLTEDSSQFSDQYVDIMQQLDRCYKTCVLLAASAEDLIEGADPKIPEKQESQRPAFREHGPAPNQDISSATGSAAKSSFSIDILGSSDNCRPDGRLSSDADCKQGLNSPDITSDECTAQASEIAKGNEIDLACCSPVKRNMRNTNRLSLSPFSKYETEIASNEYNSNKGDPSTTELSCSKHDKSVSIHSQCPSDQGPSLKSITEMNQSKKGAASVTLATEGIPGGGSDVMLSQDVSHKGPKVRRASLPSCKGTVVIVTEVLTPWYFYVQQISTEFKRLMEEICYYMQTTGMSSASINNVSVGMMCLAPYPKDSVYYRAVIVKIIDNSHDVEIMFIDYGDQTRMQVGKLRTIPERFTDIPAQAICCALAGVMPSNKYCIWTEADVMCFSQYVKNQQLSCIPVCSSSDPTFPHIVDLILYFPMSVIGKEQMVTSSQVSLRVLFLNKKSVQKIEVSEQMSKLGKSLEVTRNAEVKMLLERIFTQDSKGYDGSRNPDHQPKIKEINETEATGTILRSAADKTVSCIVEDSLAQKSDINKRIDGSKSLETNTPLKIDEDKTFRVEGIFDSPVKNTNGGVPVVKWKENHSEGQELNDGYKKHQGVKIGSILEKSQDKNIQKASEDTNNKSVLHPQGKRLLSFKEMGADRTEKMSEVLSVDRKKQAKKPKGKSLTRDIKKEQSIQPEAMKVDLSETLQVGNEPTIGLAKPKSLSESRKTVSSRKRMPEEQLSKKKVISLELSGDKAQDEDSGLEGDSVVDTETGQDLRYRERPDSRHSVCTKSSNIDASRFPLFKDGSEMKENTACEFATTGSVETFDKTKMDGEPDSNEKTEHNNSETADNIKSSDSATISNGVPSSRDRGEHIFSSDAGAKLSVNVQRYEVMLSHVNSPSDFYVHLVSRQTGQTMERIMCGLKKHYGDMKGKKRQKLAKSFILEKGKLCCAQYPVDGNFYRARILDICESNAVNEIDPNIGKVYVFYLDFGNDDWLPKKMIFPLPEEFACVPQLTIHCSLAYIKPMSDHPNSEAACVKSSSGMWTWSKEDRDLLIQLTGSEKKLQMHVVHGCLSGDSGELLTNSGSSPVKVLLVNNSEDEEVCLNMDLIRLGRATVDLNHLPLEKTAHAVTQDKKLVFASVHESQLEMIPEVGSWVAVEVATILNPGHFYINLPFGKKSLDGKYNCSTSEDGYGSFMEDTETLADLMQDMNEHYSKKSLFEGDLIYKAPGEIVAAKFSQDGQWYRARVISVSETKVKVFYLDFGNTEKVDRQDIYEMQPEFMLLPFQAVECFLHNVEPANNQEFWSQDAKNYFRELVDGKTLVAYLPCSTRERLLLVLYDTSTDEDINIGEALIKRGYAQPCRAVPTPTSVPASSGSSSSSVILIPG</sequence>
<feature type="compositionally biased region" description="Basic and acidic residues" evidence="1">
    <location>
        <begin position="657"/>
        <end position="668"/>
    </location>
</feature>
<dbReference type="PANTHER" id="PTHR22948">
    <property type="entry name" value="TUDOR DOMAIN CONTAINING PROTEIN"/>
    <property type="match status" value="1"/>
</dbReference>
<dbReference type="EMBL" id="JBJQND010000015">
    <property type="protein sequence ID" value="KAL3852582.1"/>
    <property type="molecule type" value="Genomic_DNA"/>
</dbReference>
<comment type="caution">
    <text evidence="3">The sequence shown here is derived from an EMBL/GenBank/DDBJ whole genome shotgun (WGS) entry which is preliminary data.</text>
</comment>
<feature type="domain" description="Tudor" evidence="2">
    <location>
        <begin position="345"/>
        <end position="405"/>
    </location>
</feature>
<dbReference type="PANTHER" id="PTHR22948:SF29">
    <property type="entry name" value="FI02030P-RELATED"/>
    <property type="match status" value="1"/>
</dbReference>
<dbReference type="Proteomes" id="UP001634394">
    <property type="component" value="Unassembled WGS sequence"/>
</dbReference>
<feature type="region of interest" description="Disordered" evidence="1">
    <location>
        <begin position="742"/>
        <end position="823"/>
    </location>
</feature>
<dbReference type="FunFam" id="2.30.30.140:FF:000018">
    <property type="entry name" value="Serine/threonine-protein kinase 31"/>
    <property type="match status" value="1"/>
</dbReference>
<keyword evidence="4" id="KW-1185">Reference proteome</keyword>
<feature type="compositionally biased region" description="Basic and acidic residues" evidence="1">
    <location>
        <begin position="805"/>
        <end position="817"/>
    </location>
</feature>
<feature type="compositionally biased region" description="Basic and acidic residues" evidence="1">
    <location>
        <begin position="856"/>
        <end position="876"/>
    </location>
</feature>
<feature type="domain" description="Tudor" evidence="2">
    <location>
        <begin position="1258"/>
        <end position="1316"/>
    </location>
</feature>
<feature type="compositionally biased region" description="Polar residues" evidence="1">
    <location>
        <begin position="877"/>
        <end position="896"/>
    </location>
</feature>
<reference evidence="3 4" key="1">
    <citation type="submission" date="2024-11" db="EMBL/GenBank/DDBJ databases">
        <title>Chromosome-level genome assembly of the freshwater bivalve Anodonta woodiana.</title>
        <authorList>
            <person name="Chen X."/>
        </authorList>
    </citation>
    <scope>NUCLEOTIDE SEQUENCE [LARGE SCALE GENOMIC DNA]</scope>
    <source>
        <strain evidence="3">MN2024</strain>
        <tissue evidence="3">Gills</tissue>
    </source>
</reference>
<feature type="region of interest" description="Disordered" evidence="1">
    <location>
        <begin position="657"/>
        <end position="677"/>
    </location>
</feature>
<accession>A0ABD3UTV0</accession>
<proteinExistence type="predicted"/>
<feature type="region of interest" description="Disordered" evidence="1">
    <location>
        <begin position="856"/>
        <end position="904"/>
    </location>
</feature>
<evidence type="ECO:0000313" key="4">
    <source>
        <dbReference type="Proteomes" id="UP001634394"/>
    </source>
</evidence>
<feature type="compositionally biased region" description="Acidic residues" evidence="1">
    <location>
        <begin position="789"/>
        <end position="799"/>
    </location>
</feature>
<dbReference type="Pfam" id="PF00567">
    <property type="entry name" value="TUDOR"/>
    <property type="match status" value="3"/>
</dbReference>
<evidence type="ECO:0000313" key="3">
    <source>
        <dbReference type="EMBL" id="KAL3852582.1"/>
    </source>
</evidence>
<feature type="region of interest" description="Disordered" evidence="1">
    <location>
        <begin position="88"/>
        <end position="118"/>
    </location>
</feature>
<feature type="domain" description="Tudor" evidence="2">
    <location>
        <begin position="974"/>
        <end position="1043"/>
    </location>
</feature>
<dbReference type="InterPro" id="IPR050621">
    <property type="entry name" value="Tudor_domain_containing"/>
</dbReference>
<dbReference type="Gene3D" id="2.30.30.140">
    <property type="match status" value="3"/>
</dbReference>
<feature type="region of interest" description="Disordered" evidence="1">
    <location>
        <begin position="694"/>
        <end position="727"/>
    </location>
</feature>
<gene>
    <name evidence="3" type="ORF">ACJMK2_016201</name>
</gene>
<dbReference type="Gene3D" id="2.40.50.90">
    <property type="match status" value="3"/>
</dbReference>
<dbReference type="SMART" id="SM00333">
    <property type="entry name" value="TUDOR"/>
    <property type="match status" value="3"/>
</dbReference>
<dbReference type="SUPFAM" id="SSF63748">
    <property type="entry name" value="Tudor/PWWP/MBT"/>
    <property type="match status" value="3"/>
</dbReference>
<dbReference type="InterPro" id="IPR035437">
    <property type="entry name" value="SNase_OB-fold_sf"/>
</dbReference>
<dbReference type="InterPro" id="IPR002999">
    <property type="entry name" value="Tudor"/>
</dbReference>
<protein>
    <recommendedName>
        <fullName evidence="2">Tudor domain-containing protein</fullName>
    </recommendedName>
</protein>